<evidence type="ECO:0000313" key="4">
    <source>
        <dbReference type="Proteomes" id="UP000002668"/>
    </source>
</evidence>
<dbReference type="SUPFAM" id="SSF47672">
    <property type="entry name" value="Transferrin receptor-like dimerisation domain"/>
    <property type="match status" value="1"/>
</dbReference>
<dbReference type="InterPro" id="IPR007365">
    <property type="entry name" value="TFR-like_dimer_dom"/>
</dbReference>
<accession>E5A8E3</accession>
<reference evidence="4" key="1">
    <citation type="journal article" date="2011" name="Nat. Commun.">
        <title>Effector diversification within compartments of the Leptosphaeria maculans genome affected by Repeat-Induced Point mutations.</title>
        <authorList>
            <person name="Rouxel T."/>
            <person name="Grandaubert J."/>
            <person name="Hane J.K."/>
            <person name="Hoede C."/>
            <person name="van de Wouw A.P."/>
            <person name="Couloux A."/>
            <person name="Dominguez V."/>
            <person name="Anthouard V."/>
            <person name="Bally P."/>
            <person name="Bourras S."/>
            <person name="Cozijnsen A.J."/>
            <person name="Ciuffetti L.M."/>
            <person name="Degrave A."/>
            <person name="Dilmaghani A."/>
            <person name="Duret L."/>
            <person name="Fudal I."/>
            <person name="Goodwin S.B."/>
            <person name="Gout L."/>
            <person name="Glaser N."/>
            <person name="Linglin J."/>
            <person name="Kema G.H.J."/>
            <person name="Lapalu N."/>
            <person name="Lawrence C.B."/>
            <person name="May K."/>
            <person name="Meyer M."/>
            <person name="Ollivier B."/>
            <person name="Poulain J."/>
            <person name="Schoch C.L."/>
            <person name="Simon A."/>
            <person name="Spatafora J.W."/>
            <person name="Stachowiak A."/>
            <person name="Turgeon B.G."/>
            <person name="Tyler B.M."/>
            <person name="Vincent D."/>
            <person name="Weissenbach J."/>
            <person name="Amselem J."/>
            <person name="Quesneville H."/>
            <person name="Oliver R.P."/>
            <person name="Wincker P."/>
            <person name="Balesdent M.-H."/>
            <person name="Howlett B.J."/>
        </authorList>
    </citation>
    <scope>NUCLEOTIDE SEQUENCE [LARGE SCALE GENOMIC DNA]</scope>
    <source>
        <strain evidence="4">JN3 / isolate v23.1.3 / race Av1-4-5-6-7-8</strain>
    </source>
</reference>
<dbReference type="EMBL" id="FP929137">
    <property type="protein sequence ID" value="CBX99888.1"/>
    <property type="molecule type" value="Genomic_DNA"/>
</dbReference>
<dbReference type="InParanoid" id="E5A8E3"/>
<organism evidence="4">
    <name type="scientific">Leptosphaeria maculans (strain JN3 / isolate v23.1.3 / race Av1-4-5-6-7-8)</name>
    <name type="common">Blackleg fungus</name>
    <name type="synonym">Phoma lingam</name>
    <dbReference type="NCBI Taxonomy" id="985895"/>
    <lineage>
        <taxon>Eukaryota</taxon>
        <taxon>Fungi</taxon>
        <taxon>Dikarya</taxon>
        <taxon>Ascomycota</taxon>
        <taxon>Pezizomycotina</taxon>
        <taxon>Dothideomycetes</taxon>
        <taxon>Pleosporomycetidae</taxon>
        <taxon>Pleosporales</taxon>
        <taxon>Pleosporineae</taxon>
        <taxon>Leptosphaeriaceae</taxon>
        <taxon>Plenodomus</taxon>
        <taxon>Plenodomus lingam/Leptosphaeria maculans species complex</taxon>
    </lineage>
</organism>
<protein>
    <submittedName>
        <fullName evidence="3">Predicted protein</fullName>
    </submittedName>
</protein>
<dbReference type="Proteomes" id="UP000002668">
    <property type="component" value="Genome"/>
</dbReference>
<evidence type="ECO:0000313" key="3">
    <source>
        <dbReference type="EMBL" id="CBX99888.1"/>
    </source>
</evidence>
<feature type="region of interest" description="Disordered" evidence="1">
    <location>
        <begin position="87"/>
        <end position="112"/>
    </location>
</feature>
<evidence type="ECO:0000256" key="1">
    <source>
        <dbReference type="SAM" id="MobiDB-lite"/>
    </source>
</evidence>
<gene>
    <name evidence="3" type="ORF">LEMA_P074770.1</name>
</gene>
<dbReference type="VEuPathDB" id="FungiDB:LEMA_P074770.1"/>
<feature type="domain" description="Transferrin receptor-like dimerisation" evidence="2">
    <location>
        <begin position="110"/>
        <end position="169"/>
    </location>
</feature>
<sequence length="172" mass="19679">MFKKKAEEFHKWETFWYNQVYATGGFETSGVTAQRVAHNGRIARFESDLLDLARDPGDKGVHGVRLVDVFFSLCPFHYHFPFSTPPLDPEHKPHPKATSNKTNPPPLPLSQLPNREQYKHAIFAPDAHNGLDTLVFPFIREPIEQRDWDLAAKMVRKTADILNRAMGRLESG</sequence>
<dbReference type="AlphaFoldDB" id="E5A8E3"/>
<feature type="domain" description="Transferrin receptor-like dimerisation" evidence="2">
    <location>
        <begin position="2"/>
        <end position="56"/>
    </location>
</feature>
<evidence type="ECO:0000259" key="2">
    <source>
        <dbReference type="Pfam" id="PF04253"/>
    </source>
</evidence>
<dbReference type="HOGENOM" id="CLU_1555544_0_0_1"/>
<dbReference type="InterPro" id="IPR036757">
    <property type="entry name" value="TFR-like_dimer_dom_sf"/>
</dbReference>
<keyword evidence="4" id="KW-1185">Reference proteome</keyword>
<dbReference type="Pfam" id="PF04253">
    <property type="entry name" value="TFR_dimer"/>
    <property type="match status" value="2"/>
</dbReference>
<proteinExistence type="predicted"/>
<dbReference type="STRING" id="985895.E5A8E3"/>
<name>E5A8E3_LEPMJ</name>
<dbReference type="Gene3D" id="1.20.930.40">
    <property type="entry name" value="Transferrin receptor-like, dimerisation domain"/>
    <property type="match status" value="1"/>
</dbReference>
<dbReference type="eggNOG" id="KOG2195">
    <property type="taxonomic scope" value="Eukaryota"/>
</dbReference>